<evidence type="ECO:0000313" key="2">
    <source>
        <dbReference type="Proteomes" id="UP000887009"/>
    </source>
</evidence>
<protein>
    <submittedName>
        <fullName evidence="1">Uncharacterized protein</fullName>
    </submittedName>
</protein>
<name>A0AAI9PAI4_AERCA</name>
<proteinExistence type="predicted"/>
<dbReference type="EMBL" id="BPNL01000028">
    <property type="protein sequence ID" value="GJA55142.1"/>
    <property type="molecule type" value="Genomic_DNA"/>
</dbReference>
<sequence length="270" mass="29400">MSSQLKRMTFSIFMDPGALESDRYAAGILQSWYQRARKIQDDVEEFDFSKSRFHKDIYLSGMFLYVLAPSLCKGMANAFGPEQVNLSTLRHVFASCGFDLGDGSAPVATDTLIDEIVARLAPQLGQGDNRGLADEIVQRLGQQAAAPLPDSLVDEIVSRIGEQQPTGLWDELKQGLPAPLDHDLLAEAIAGKLPTAGGEADLAPLAGSIQLLSRQLEEQCRLIREQHRLIQRLASQPARGAGSSELAEPLIEDLSNQVASMKKVKAKGIF</sequence>
<gene>
    <name evidence="1" type="ORF">KAM348_25650</name>
</gene>
<evidence type="ECO:0000313" key="1">
    <source>
        <dbReference type="EMBL" id="GJA55142.1"/>
    </source>
</evidence>
<accession>A0AAI9PAI4</accession>
<dbReference type="RefSeq" id="WP_223920047.1">
    <property type="nucleotide sequence ID" value="NZ_BPNL01000028.1"/>
</dbReference>
<dbReference type="AlphaFoldDB" id="A0AAI9PAI4"/>
<organism evidence="1 2">
    <name type="scientific">Aeromonas caviae</name>
    <name type="common">Aeromonas punctata</name>
    <dbReference type="NCBI Taxonomy" id="648"/>
    <lineage>
        <taxon>Bacteria</taxon>
        <taxon>Pseudomonadati</taxon>
        <taxon>Pseudomonadota</taxon>
        <taxon>Gammaproteobacteria</taxon>
        <taxon>Aeromonadales</taxon>
        <taxon>Aeromonadaceae</taxon>
        <taxon>Aeromonas</taxon>
    </lineage>
</organism>
<reference evidence="1" key="1">
    <citation type="submission" date="2021-07" db="EMBL/GenBank/DDBJ databases">
        <title>Draft genome sequence of carbapenem-resistant Aeromonas spp. in Japan.</title>
        <authorList>
            <person name="Maehana S."/>
            <person name="Suzuki M."/>
            <person name="Kitasato H."/>
        </authorList>
    </citation>
    <scope>NUCLEOTIDE SEQUENCE</scope>
    <source>
        <strain evidence="1">KAM348</strain>
    </source>
</reference>
<comment type="caution">
    <text evidence="1">The sequence shown here is derived from an EMBL/GenBank/DDBJ whole genome shotgun (WGS) entry which is preliminary data.</text>
</comment>
<dbReference type="Proteomes" id="UP000887009">
    <property type="component" value="Unassembled WGS sequence"/>
</dbReference>